<dbReference type="Gene3D" id="1.10.357.10">
    <property type="entry name" value="Tetracycline Repressor, domain 2"/>
    <property type="match status" value="1"/>
</dbReference>
<dbReference type="RefSeq" id="WP_228880703.1">
    <property type="nucleotide sequence ID" value="NZ_CABIIK010000024.1"/>
</dbReference>
<gene>
    <name evidence="4" type="ORF">LNN31_06805</name>
</gene>
<protein>
    <submittedName>
        <fullName evidence="4">TetR/AcrR family transcriptional regulator</fullName>
    </submittedName>
</protein>
<dbReference type="PANTHER" id="PTHR43479">
    <property type="entry name" value="ACREF/ENVCD OPERON REPRESSOR-RELATED"/>
    <property type="match status" value="1"/>
</dbReference>
<proteinExistence type="predicted"/>
<reference evidence="4" key="1">
    <citation type="submission" date="2021-11" db="EMBL/GenBank/DDBJ databases">
        <title>Isoprene-degrading acetogen.</title>
        <authorList>
            <person name="Yang Y."/>
            <person name="Jin H."/>
            <person name="Yan J."/>
        </authorList>
    </citation>
    <scope>NUCLEOTIDE SEQUENCE</scope>
    <source>
        <strain evidence="4">Berkeley</strain>
    </source>
</reference>
<evidence type="ECO:0000256" key="1">
    <source>
        <dbReference type="ARBA" id="ARBA00023125"/>
    </source>
</evidence>
<dbReference type="SUPFAM" id="SSF46689">
    <property type="entry name" value="Homeodomain-like"/>
    <property type="match status" value="1"/>
</dbReference>
<organism evidence="4 5">
    <name type="scientific">Acetobacterium wieringae</name>
    <dbReference type="NCBI Taxonomy" id="52694"/>
    <lineage>
        <taxon>Bacteria</taxon>
        <taxon>Bacillati</taxon>
        <taxon>Bacillota</taxon>
        <taxon>Clostridia</taxon>
        <taxon>Eubacteriales</taxon>
        <taxon>Eubacteriaceae</taxon>
        <taxon>Acetobacterium</taxon>
    </lineage>
</organism>
<dbReference type="InterPro" id="IPR009057">
    <property type="entry name" value="Homeodomain-like_sf"/>
</dbReference>
<evidence type="ECO:0000313" key="4">
    <source>
        <dbReference type="EMBL" id="UYO64117.1"/>
    </source>
</evidence>
<evidence type="ECO:0000313" key="5">
    <source>
        <dbReference type="Proteomes" id="UP001163550"/>
    </source>
</evidence>
<dbReference type="InterPro" id="IPR001647">
    <property type="entry name" value="HTH_TetR"/>
</dbReference>
<keyword evidence="1 2" id="KW-0238">DNA-binding</keyword>
<feature type="domain" description="HTH tetR-type" evidence="3">
    <location>
        <begin position="8"/>
        <end position="68"/>
    </location>
</feature>
<dbReference type="Proteomes" id="UP001163550">
    <property type="component" value="Chromosome"/>
</dbReference>
<evidence type="ECO:0000256" key="2">
    <source>
        <dbReference type="PROSITE-ProRule" id="PRU00335"/>
    </source>
</evidence>
<accession>A0ABY6HHU7</accession>
<dbReference type="PANTHER" id="PTHR43479:SF11">
    <property type="entry name" value="ACREF_ENVCD OPERON REPRESSOR-RELATED"/>
    <property type="match status" value="1"/>
</dbReference>
<sequence>MASYKKSIETKDKIIKTASALFYNQGYNTTTIRDIARESGLSLSRLNYHFNSKAEVAGVICKKFLRNLNTELFEVIPVKHDKILRDTIHIRTWIKIFHSHNPTMNFYYELACENILSELLIESDHQHFIEQAEFLELNLDAQTLRMYAHIFVASLVQLIRAKKEGDITVKTEAILDMCNTLHLKLLDLDPIERDRIITKAKSYASRIEYEMTDLSSIYLSYHEA</sequence>
<feature type="DNA-binding region" description="H-T-H motif" evidence="2">
    <location>
        <begin position="31"/>
        <end position="50"/>
    </location>
</feature>
<dbReference type="EMBL" id="CP087994">
    <property type="protein sequence ID" value="UYO64117.1"/>
    <property type="molecule type" value="Genomic_DNA"/>
</dbReference>
<keyword evidence="5" id="KW-1185">Reference proteome</keyword>
<dbReference type="Pfam" id="PF00440">
    <property type="entry name" value="TetR_N"/>
    <property type="match status" value="1"/>
</dbReference>
<dbReference type="PROSITE" id="PS50977">
    <property type="entry name" value="HTH_TETR_2"/>
    <property type="match status" value="1"/>
</dbReference>
<name>A0ABY6HHU7_9FIRM</name>
<dbReference type="PRINTS" id="PR00455">
    <property type="entry name" value="HTHTETR"/>
</dbReference>
<dbReference type="InterPro" id="IPR050624">
    <property type="entry name" value="HTH-type_Tx_Regulator"/>
</dbReference>
<evidence type="ECO:0000259" key="3">
    <source>
        <dbReference type="PROSITE" id="PS50977"/>
    </source>
</evidence>